<keyword evidence="15" id="KW-1185">Reference proteome</keyword>
<sequence>MTEPPENRAENSGEVPARIEDEAAGANGGDEREVESRGYGLELESGEASGGGAPTVDNGGSSSPGIYDRSIQKTNTLPREISNIDKFESNSGQLKLERAKTERPVHHNIGSEEAAQIFNDKISAQKKLKLLNRIATVKDGAVEFEIPVDVEPLSLEVSRRSHTEIVEDEPLDAADLQYIPPLQIVMLIVGTRGDVQPFIAIGKRLQDYGHRVRLATHSNFKEFVLTAGLEFYPLGGDPKVLAGYMVKNKGFLPSGPSEIPVQRNQMKEIINSLLPACKEPDMDSGITFKADAIIANPPAYGHTHVAEALKLPIHVFFTMPWTPTSEFPHPLSRVKQQAGYRLSYQIVDSLIWLGIRDMINDVRKKKLRLRPVTYLSGSQGSDSDIPHGYIWSPHLVPKPKGGLFAFQIYVENFPIIRLKFQYFCNILLRGQECLRDYIMVLLMEQQQGGSVFMLLYWGPKVDVVGFCFLDLASNYEPPEDLVKWLEAGEKPIYIGFGSLPVQEPEKMTQIIVEALQRTGQRGIINKGWGGLGNLAEPKDFIFLLDNCPHDWLFLQCKAVVHHGGAGTTAAGLKAACPTTIVPFFGDQPFWGERVHVRGVGPPPIPVDGFSLPKLVDAINFMLDPKVKERAVELAKAMENEDGVTGAVKAFFKHLPPRKPDLEPEPVSSSFLSISYPRANPWMVVVCPV</sequence>
<accession>A0AA88DBU6</accession>
<evidence type="ECO:0000256" key="11">
    <source>
        <dbReference type="SAM" id="MobiDB-lite"/>
    </source>
</evidence>
<dbReference type="InterPro" id="IPR050426">
    <property type="entry name" value="Glycosyltransferase_28"/>
</dbReference>
<evidence type="ECO:0000313" key="15">
    <source>
        <dbReference type="Proteomes" id="UP001187192"/>
    </source>
</evidence>
<evidence type="ECO:0000259" key="13">
    <source>
        <dbReference type="Pfam" id="PF06722"/>
    </source>
</evidence>
<dbReference type="GO" id="GO:0016126">
    <property type="term" value="P:sterol biosynthetic process"/>
    <property type="evidence" value="ECO:0007669"/>
    <property type="project" value="UniProtKB-KW"/>
</dbReference>
<evidence type="ECO:0000256" key="9">
    <source>
        <dbReference type="ARBA" id="ARBA00023166"/>
    </source>
</evidence>
<evidence type="ECO:0000256" key="7">
    <source>
        <dbReference type="ARBA" id="ARBA00023011"/>
    </source>
</evidence>
<keyword evidence="10" id="KW-0753">Steroid metabolism</keyword>
<dbReference type="SUPFAM" id="SSF53756">
    <property type="entry name" value="UDP-Glycosyltransferase/glycogen phosphorylase"/>
    <property type="match status" value="1"/>
</dbReference>
<dbReference type="Proteomes" id="UP001187192">
    <property type="component" value="Unassembled WGS sequence"/>
</dbReference>
<dbReference type="Pfam" id="PF03033">
    <property type="entry name" value="Glyco_transf_28"/>
    <property type="match status" value="1"/>
</dbReference>
<keyword evidence="4" id="KW-0328">Glycosyltransferase</keyword>
<name>A0AA88DBU6_FICCA</name>
<keyword evidence="8" id="KW-0443">Lipid metabolism</keyword>
<dbReference type="EMBL" id="BTGU01000033">
    <property type="protein sequence ID" value="GMN50366.1"/>
    <property type="molecule type" value="Genomic_DNA"/>
</dbReference>
<reference evidence="14" key="1">
    <citation type="submission" date="2023-07" db="EMBL/GenBank/DDBJ databases">
        <title>draft genome sequence of fig (Ficus carica).</title>
        <authorList>
            <person name="Takahashi T."/>
            <person name="Nishimura K."/>
        </authorList>
    </citation>
    <scope>NUCLEOTIDE SEQUENCE</scope>
</reference>
<dbReference type="FunFam" id="3.40.50.2000:FF:000009">
    <property type="entry name" value="Sterol 3-beta-glucosyltransferase UGT80A2"/>
    <property type="match status" value="1"/>
</dbReference>
<protein>
    <recommendedName>
        <fullName evidence="2">sterol 3beta-glucosyltransferase</fullName>
        <ecNumber evidence="2">2.4.1.173</ecNumber>
    </recommendedName>
</protein>
<evidence type="ECO:0000256" key="8">
    <source>
        <dbReference type="ARBA" id="ARBA00023098"/>
    </source>
</evidence>
<dbReference type="GO" id="GO:0010154">
    <property type="term" value="P:fruit development"/>
    <property type="evidence" value="ECO:0007669"/>
    <property type="project" value="UniProtKB-ARBA"/>
</dbReference>
<keyword evidence="6" id="KW-0752">Steroid biosynthesis</keyword>
<feature type="domain" description="Erythromycin biosynthesis protein CIII-like C-terminal" evidence="13">
    <location>
        <begin position="541"/>
        <end position="639"/>
    </location>
</feature>
<feature type="domain" description="Glycosyltransferase family 28 N-terminal" evidence="12">
    <location>
        <begin position="184"/>
        <end position="327"/>
    </location>
</feature>
<comment type="caution">
    <text evidence="14">The sequence shown here is derived from an EMBL/GenBank/DDBJ whole genome shotgun (WGS) entry which is preliminary data.</text>
</comment>
<organism evidence="14 15">
    <name type="scientific">Ficus carica</name>
    <name type="common">Common fig</name>
    <dbReference type="NCBI Taxonomy" id="3494"/>
    <lineage>
        <taxon>Eukaryota</taxon>
        <taxon>Viridiplantae</taxon>
        <taxon>Streptophyta</taxon>
        <taxon>Embryophyta</taxon>
        <taxon>Tracheophyta</taxon>
        <taxon>Spermatophyta</taxon>
        <taxon>Magnoliopsida</taxon>
        <taxon>eudicotyledons</taxon>
        <taxon>Gunneridae</taxon>
        <taxon>Pentapetalae</taxon>
        <taxon>rosids</taxon>
        <taxon>fabids</taxon>
        <taxon>Rosales</taxon>
        <taxon>Moraceae</taxon>
        <taxon>Ficeae</taxon>
        <taxon>Ficus</taxon>
    </lineage>
</organism>
<evidence type="ECO:0000259" key="12">
    <source>
        <dbReference type="Pfam" id="PF03033"/>
    </source>
</evidence>
<evidence type="ECO:0000256" key="5">
    <source>
        <dbReference type="ARBA" id="ARBA00022679"/>
    </source>
</evidence>
<dbReference type="AlphaFoldDB" id="A0AA88DBU6"/>
<evidence type="ECO:0000256" key="4">
    <source>
        <dbReference type="ARBA" id="ARBA00022676"/>
    </source>
</evidence>
<dbReference type="FunFam" id="3.40.50.2000:FF:000030">
    <property type="entry name" value="Sterol 3-beta-glucosyltransferase UGT80A2"/>
    <property type="match status" value="1"/>
</dbReference>
<dbReference type="GO" id="GO:0016906">
    <property type="term" value="F:sterol 3-beta-glucosyltransferase activity"/>
    <property type="evidence" value="ECO:0007669"/>
    <property type="project" value="UniProtKB-EC"/>
</dbReference>
<dbReference type="InterPro" id="IPR002213">
    <property type="entry name" value="UDP_glucos_trans"/>
</dbReference>
<dbReference type="GO" id="GO:0005975">
    <property type="term" value="P:carbohydrate metabolic process"/>
    <property type="evidence" value="ECO:0007669"/>
    <property type="project" value="InterPro"/>
</dbReference>
<gene>
    <name evidence="14" type="ORF">TIFTF001_019519</name>
</gene>
<dbReference type="Gene3D" id="3.40.50.2000">
    <property type="entry name" value="Glycogen Phosphorylase B"/>
    <property type="match status" value="2"/>
</dbReference>
<keyword evidence="3" id="KW-0444">Lipid biosynthesis</keyword>
<evidence type="ECO:0000256" key="2">
    <source>
        <dbReference type="ARBA" id="ARBA00012650"/>
    </source>
</evidence>
<keyword evidence="5" id="KW-0808">Transferase</keyword>
<evidence type="ECO:0000256" key="6">
    <source>
        <dbReference type="ARBA" id="ARBA00022955"/>
    </source>
</evidence>
<dbReference type="Pfam" id="PF06722">
    <property type="entry name" value="EryCIII-like_C"/>
    <property type="match status" value="1"/>
</dbReference>
<dbReference type="EC" id="2.4.1.173" evidence="2"/>
<keyword evidence="9" id="KW-1207">Sterol metabolism</keyword>
<dbReference type="InterPro" id="IPR010610">
    <property type="entry name" value="EryCIII-like_C"/>
</dbReference>
<evidence type="ECO:0000256" key="3">
    <source>
        <dbReference type="ARBA" id="ARBA00022516"/>
    </source>
</evidence>
<evidence type="ECO:0000256" key="1">
    <source>
        <dbReference type="ARBA" id="ARBA00006962"/>
    </source>
</evidence>
<dbReference type="PANTHER" id="PTHR48050">
    <property type="entry name" value="STEROL 3-BETA-GLUCOSYLTRANSFERASE"/>
    <property type="match status" value="1"/>
</dbReference>
<keyword evidence="7" id="KW-0756">Sterol biosynthesis</keyword>
<dbReference type="CDD" id="cd03784">
    <property type="entry name" value="GT1_Gtf-like"/>
    <property type="match status" value="1"/>
</dbReference>
<comment type="similarity">
    <text evidence="1">Belongs to the glycosyltransferase 28 family.</text>
</comment>
<feature type="region of interest" description="Disordered" evidence="11">
    <location>
        <begin position="1"/>
        <end position="67"/>
    </location>
</feature>
<dbReference type="InterPro" id="IPR004276">
    <property type="entry name" value="GlycoTrans_28_N"/>
</dbReference>
<evidence type="ECO:0000256" key="10">
    <source>
        <dbReference type="ARBA" id="ARBA00023221"/>
    </source>
</evidence>
<evidence type="ECO:0000313" key="14">
    <source>
        <dbReference type="EMBL" id="GMN50366.1"/>
    </source>
</evidence>
<dbReference type="PANTHER" id="PTHR48050:SF13">
    <property type="entry name" value="STEROL 3-BETA-GLUCOSYLTRANSFERASE UGT80A2"/>
    <property type="match status" value="1"/>
</dbReference>
<proteinExistence type="inferred from homology"/>
<feature type="compositionally biased region" description="Basic and acidic residues" evidence="11">
    <location>
        <begin position="1"/>
        <end position="21"/>
    </location>
</feature>
<dbReference type="GO" id="GO:0009791">
    <property type="term" value="P:post-embryonic development"/>
    <property type="evidence" value="ECO:0007669"/>
    <property type="project" value="UniProtKB-ARBA"/>
</dbReference>